<keyword evidence="8" id="KW-0902">Two-component regulatory system</keyword>
<gene>
    <name evidence="11" type="ORF">ACFPM4_16100</name>
</gene>
<dbReference type="RefSeq" id="WP_382353980.1">
    <property type="nucleotide sequence ID" value="NZ_JBHSMC010000023.1"/>
</dbReference>
<feature type="domain" description="Signal transduction histidine kinase subgroup 3 dimerisation and phosphoacceptor" evidence="10">
    <location>
        <begin position="173"/>
        <end position="235"/>
    </location>
</feature>
<proteinExistence type="predicted"/>
<keyword evidence="12" id="KW-1185">Reference proteome</keyword>
<evidence type="ECO:0000256" key="6">
    <source>
        <dbReference type="ARBA" id="ARBA00022777"/>
    </source>
</evidence>
<dbReference type="Pfam" id="PF07730">
    <property type="entry name" value="HisKA_3"/>
    <property type="match status" value="1"/>
</dbReference>
<accession>A0ABW0LLQ4</accession>
<evidence type="ECO:0000256" key="4">
    <source>
        <dbReference type="ARBA" id="ARBA00022679"/>
    </source>
</evidence>
<reference evidence="12" key="1">
    <citation type="journal article" date="2019" name="Int. J. Syst. Evol. Microbiol.">
        <title>The Global Catalogue of Microorganisms (GCM) 10K type strain sequencing project: providing services to taxonomists for standard genome sequencing and annotation.</title>
        <authorList>
            <consortium name="The Broad Institute Genomics Platform"/>
            <consortium name="The Broad Institute Genome Sequencing Center for Infectious Disease"/>
            <person name="Wu L."/>
            <person name="Ma J."/>
        </authorList>
    </citation>
    <scope>NUCLEOTIDE SEQUENCE [LARGE SCALE GENOMIC DNA]</scope>
    <source>
        <strain evidence="12">CGMCC 1.12237</strain>
    </source>
</reference>
<evidence type="ECO:0000256" key="3">
    <source>
        <dbReference type="ARBA" id="ARBA00022553"/>
    </source>
</evidence>
<evidence type="ECO:0000256" key="8">
    <source>
        <dbReference type="ARBA" id="ARBA00023012"/>
    </source>
</evidence>
<dbReference type="Gene3D" id="1.20.5.1930">
    <property type="match status" value="1"/>
</dbReference>
<feature type="transmembrane region" description="Helical" evidence="9">
    <location>
        <begin position="21"/>
        <end position="44"/>
    </location>
</feature>
<evidence type="ECO:0000256" key="5">
    <source>
        <dbReference type="ARBA" id="ARBA00022741"/>
    </source>
</evidence>
<dbReference type="PANTHER" id="PTHR24421:SF10">
    <property type="entry name" value="NITRATE_NITRITE SENSOR PROTEIN NARQ"/>
    <property type="match status" value="1"/>
</dbReference>
<dbReference type="EC" id="2.7.13.3" evidence="2"/>
<feature type="transmembrane region" description="Helical" evidence="9">
    <location>
        <begin position="112"/>
        <end position="131"/>
    </location>
</feature>
<keyword evidence="7" id="KW-0067">ATP-binding</keyword>
<protein>
    <recommendedName>
        <fullName evidence="2">histidine kinase</fullName>
        <ecNumber evidence="2">2.7.13.3</ecNumber>
    </recommendedName>
</protein>
<dbReference type="GO" id="GO:0016301">
    <property type="term" value="F:kinase activity"/>
    <property type="evidence" value="ECO:0007669"/>
    <property type="project" value="UniProtKB-KW"/>
</dbReference>
<keyword evidence="9" id="KW-0472">Membrane</keyword>
<keyword evidence="9" id="KW-0812">Transmembrane</keyword>
<keyword evidence="6 11" id="KW-0418">Kinase</keyword>
<evidence type="ECO:0000313" key="12">
    <source>
        <dbReference type="Proteomes" id="UP001596147"/>
    </source>
</evidence>
<dbReference type="SUPFAM" id="SSF55874">
    <property type="entry name" value="ATPase domain of HSP90 chaperone/DNA topoisomerase II/histidine kinase"/>
    <property type="match status" value="1"/>
</dbReference>
<dbReference type="EMBL" id="JBHSMC010000023">
    <property type="protein sequence ID" value="MFC5466241.1"/>
    <property type="molecule type" value="Genomic_DNA"/>
</dbReference>
<keyword evidence="5" id="KW-0547">Nucleotide-binding</keyword>
<comment type="caution">
    <text evidence="11">The sequence shown here is derived from an EMBL/GenBank/DDBJ whole genome shotgun (WGS) entry which is preliminary data.</text>
</comment>
<dbReference type="CDD" id="cd16917">
    <property type="entry name" value="HATPase_UhpB-NarQ-NarX-like"/>
    <property type="match status" value="1"/>
</dbReference>
<feature type="transmembrane region" description="Helical" evidence="9">
    <location>
        <begin position="56"/>
        <end position="80"/>
    </location>
</feature>
<evidence type="ECO:0000313" key="11">
    <source>
        <dbReference type="EMBL" id="MFC5466241.1"/>
    </source>
</evidence>
<keyword evidence="3" id="KW-0597">Phosphoprotein</keyword>
<evidence type="ECO:0000256" key="1">
    <source>
        <dbReference type="ARBA" id="ARBA00000085"/>
    </source>
</evidence>
<evidence type="ECO:0000256" key="2">
    <source>
        <dbReference type="ARBA" id="ARBA00012438"/>
    </source>
</evidence>
<dbReference type="InterPro" id="IPR050482">
    <property type="entry name" value="Sensor_HK_TwoCompSys"/>
</dbReference>
<keyword evidence="9" id="KW-1133">Transmembrane helix</keyword>
<dbReference type="PANTHER" id="PTHR24421">
    <property type="entry name" value="NITRATE/NITRITE SENSOR PROTEIN NARX-RELATED"/>
    <property type="match status" value="1"/>
</dbReference>
<evidence type="ECO:0000256" key="9">
    <source>
        <dbReference type="SAM" id="Phobius"/>
    </source>
</evidence>
<name>A0ABW0LLQ4_9BACI</name>
<evidence type="ECO:0000256" key="7">
    <source>
        <dbReference type="ARBA" id="ARBA00022840"/>
    </source>
</evidence>
<dbReference type="InterPro" id="IPR011712">
    <property type="entry name" value="Sig_transdc_His_kin_sub3_dim/P"/>
</dbReference>
<dbReference type="Gene3D" id="3.30.565.10">
    <property type="entry name" value="Histidine kinase-like ATPase, C-terminal domain"/>
    <property type="match status" value="1"/>
</dbReference>
<organism evidence="11 12">
    <name type="scientific">Lederbergia graminis</name>
    <dbReference type="NCBI Taxonomy" id="735518"/>
    <lineage>
        <taxon>Bacteria</taxon>
        <taxon>Bacillati</taxon>
        <taxon>Bacillota</taxon>
        <taxon>Bacilli</taxon>
        <taxon>Bacillales</taxon>
        <taxon>Bacillaceae</taxon>
        <taxon>Lederbergia</taxon>
    </lineage>
</organism>
<comment type="catalytic activity">
    <reaction evidence="1">
        <text>ATP + protein L-histidine = ADP + protein N-phospho-L-histidine.</text>
        <dbReference type="EC" id="2.7.13.3"/>
    </reaction>
</comment>
<dbReference type="InterPro" id="IPR036890">
    <property type="entry name" value="HATPase_C_sf"/>
</dbReference>
<evidence type="ECO:0000259" key="10">
    <source>
        <dbReference type="Pfam" id="PF07730"/>
    </source>
</evidence>
<sequence>MTKLVEPMLFVNSWRFLMIAVLIYLWIIGDFVHSSFILILLLLMMTSLRWRFPLPIWSNVIDVVICILFFPITDISYFGLALPIFELAMKGKWVFSLFLFMSLFTPSPSSSLIFWFFLQSLLFGIFSFISVKNQEMYRLEVDEQRRARYELERLKIDLLTATQSASHQAELMERYRISRELHDHLGHDLTGASLALQAYEYVKDPVEAYALLEEVKNRLQRSTKHLRDYVHDMTPITKFGGERLDTILQNFQQIETVYHKSGDMLNVPAYIWELLESCLKEALTNVARHSNATKVDIELQVTEAIVRLSIQDNGTINKNSQSGSGLRSLQMRSRSLGGSLSINREYGFLLVCVIPLEKGE</sequence>
<dbReference type="Proteomes" id="UP001596147">
    <property type="component" value="Unassembled WGS sequence"/>
</dbReference>
<keyword evidence="4" id="KW-0808">Transferase</keyword>